<organism evidence="2 3">
    <name type="scientific">Burkholderia anthina</name>
    <dbReference type="NCBI Taxonomy" id="179879"/>
    <lineage>
        <taxon>Bacteria</taxon>
        <taxon>Pseudomonadati</taxon>
        <taxon>Pseudomonadota</taxon>
        <taxon>Betaproteobacteria</taxon>
        <taxon>Burkholderiales</taxon>
        <taxon>Burkholderiaceae</taxon>
        <taxon>Burkholderia</taxon>
        <taxon>Burkholderia cepacia complex</taxon>
    </lineage>
</organism>
<dbReference type="RefSeq" id="WP_174924997.1">
    <property type="nucleotide sequence ID" value="NZ_CABVLY010000001.1"/>
</dbReference>
<evidence type="ECO:0000313" key="4">
    <source>
        <dbReference type="Proteomes" id="UP000755577"/>
    </source>
</evidence>
<name>A0A6P2G2D6_9BURK</name>
<dbReference type="InterPro" id="IPR010260">
    <property type="entry name" value="AlpA"/>
</dbReference>
<protein>
    <submittedName>
        <fullName evidence="1">AlpA family phage regulatory protein</fullName>
    </submittedName>
    <submittedName>
        <fullName evidence="2">Putative phage-related DNA-binding protein</fullName>
    </submittedName>
</protein>
<keyword evidence="4" id="KW-1185">Reference proteome</keyword>
<sequence>MTNKAASAQSLGGAHLSIPDSLPLDGFSRWSDLRPFIPFCRETLRKREREGRFPRRQHLSLRCTAWPNRELHRWFADPVSYRVDCIEQSMRGI</sequence>
<dbReference type="Pfam" id="PF05930">
    <property type="entry name" value="Phage_AlpA"/>
    <property type="match status" value="1"/>
</dbReference>
<accession>A0A6P2G2D6</accession>
<reference evidence="2 3" key="1">
    <citation type="submission" date="2019-09" db="EMBL/GenBank/DDBJ databases">
        <authorList>
            <person name="Depoorter E."/>
        </authorList>
    </citation>
    <scope>NUCLEOTIDE SEQUENCE [LARGE SCALE GENOMIC DNA]</scope>
    <source>
        <strain evidence="2">LMG 20980</strain>
    </source>
</reference>
<reference evidence="1 4" key="2">
    <citation type="submission" date="2021-02" db="EMBL/GenBank/DDBJ databases">
        <title>Draft genome of the type strains Burkholderia anthina DSM16086.</title>
        <authorList>
            <person name="Hertel R."/>
            <person name="Meissner J."/>
            <person name="Poehlein A."/>
            <person name="Daniel R."/>
            <person name="Commichau F.M."/>
        </authorList>
    </citation>
    <scope>NUCLEOTIDE SEQUENCE [LARGE SCALE GENOMIC DNA]</scope>
    <source>
        <strain evidence="1 4">DSM 16086</strain>
    </source>
</reference>
<evidence type="ECO:0000313" key="2">
    <source>
        <dbReference type="EMBL" id="VVU47697.1"/>
    </source>
</evidence>
<gene>
    <name evidence="2" type="ORF">BAN20980_00389</name>
    <name evidence="1" type="ORF">JQK92_11580</name>
</gene>
<evidence type="ECO:0000313" key="3">
    <source>
        <dbReference type="Proteomes" id="UP000494201"/>
    </source>
</evidence>
<dbReference type="Proteomes" id="UP000494201">
    <property type="component" value="Unassembled WGS sequence"/>
</dbReference>
<keyword evidence="2" id="KW-0238">DNA-binding</keyword>
<dbReference type="EMBL" id="JAFCIQ010000006">
    <property type="protein sequence ID" value="MBM2767064.1"/>
    <property type="molecule type" value="Genomic_DNA"/>
</dbReference>
<dbReference type="EMBL" id="CABVLY010000001">
    <property type="protein sequence ID" value="VVU47697.1"/>
    <property type="molecule type" value="Genomic_DNA"/>
</dbReference>
<proteinExistence type="predicted"/>
<dbReference type="AlphaFoldDB" id="A0A6P2G2D6"/>
<dbReference type="Proteomes" id="UP000755577">
    <property type="component" value="Unassembled WGS sequence"/>
</dbReference>
<evidence type="ECO:0000313" key="1">
    <source>
        <dbReference type="EMBL" id="MBM2767064.1"/>
    </source>
</evidence>
<dbReference type="GeneID" id="56498414"/>
<dbReference type="GO" id="GO:0003677">
    <property type="term" value="F:DNA binding"/>
    <property type="evidence" value="ECO:0007669"/>
    <property type="project" value="UniProtKB-KW"/>
</dbReference>